<name>Q1Q219_KUEST</name>
<dbReference type="AlphaFoldDB" id="Q1Q219"/>
<evidence type="ECO:0000313" key="1">
    <source>
        <dbReference type="EMBL" id="CAJ74048.1"/>
    </source>
</evidence>
<organism evidence="1">
    <name type="scientific">Kuenenia stuttgartiensis</name>
    <dbReference type="NCBI Taxonomy" id="174633"/>
    <lineage>
        <taxon>Bacteria</taxon>
        <taxon>Pseudomonadati</taxon>
        <taxon>Planctomycetota</taxon>
        <taxon>Candidatus Brocadiia</taxon>
        <taxon>Candidatus Brocadiales</taxon>
        <taxon>Candidatus Brocadiaceae</taxon>
        <taxon>Candidatus Kuenenia</taxon>
    </lineage>
</organism>
<dbReference type="Proteomes" id="UP000501926">
    <property type="component" value="Chromosome"/>
</dbReference>
<accession>Q1Q219</accession>
<sequence length="54" mass="6447">MPLMTSLNIVSIQKINVNKNLRLFCNKNPWLKNQILPYYFYIKFLDNKTANTII</sequence>
<proteinExistence type="predicted"/>
<protein>
    <submittedName>
        <fullName evidence="1">Uncharacterized protein</fullName>
    </submittedName>
</protein>
<gene>
    <name evidence="2" type="ORF">KsCSTR_17000</name>
    <name evidence="1" type="ORF">kuste3288</name>
</gene>
<dbReference type="EMBL" id="CP049055">
    <property type="protein sequence ID" value="QII11079.1"/>
    <property type="molecule type" value="Genomic_DNA"/>
</dbReference>
<reference evidence="1" key="1">
    <citation type="journal article" date="2006" name="Nature">
        <title>Deciphering the evolution and metabolism of an anammox bacterium from a community genome.</title>
        <authorList>
            <person name="Strous M."/>
            <person name="Pelletier E."/>
            <person name="Mangenot S."/>
            <person name="Rattei T."/>
            <person name="Lehner A."/>
            <person name="Taylor M.W."/>
            <person name="Horn M."/>
            <person name="Daims H."/>
            <person name="Bartol-Mavel D."/>
            <person name="Wincker P."/>
            <person name="Barbe V."/>
            <person name="Fonknechten N."/>
            <person name="Vallenet D."/>
            <person name="Segurens B."/>
            <person name="Schenowitz-Truong C."/>
            <person name="Medigue C."/>
            <person name="Collingro A."/>
            <person name="Snel B."/>
            <person name="Dutilh B.E."/>
            <person name="OpDenCamp H.J.M."/>
            <person name="vanDerDrift C."/>
            <person name="Cirpus I."/>
            <person name="vanDePas-Schoonen K.T."/>
            <person name="Harhangi H.R."/>
            <person name="vanNiftrik L."/>
            <person name="Schmid M."/>
            <person name="Keltjens J."/>
            <person name="vanDeVossenberg J."/>
            <person name="Kartal B."/>
            <person name="Meier H."/>
            <person name="Frishman D."/>
            <person name="Huynen M.A."/>
            <person name="Mewes H."/>
            <person name="Weissenbach J."/>
            <person name="Jetten M.S.M."/>
            <person name="Wagner M."/>
            <person name="LePaslier D."/>
        </authorList>
    </citation>
    <scope>NUCLEOTIDE SEQUENCE</scope>
</reference>
<evidence type="ECO:0000313" key="3">
    <source>
        <dbReference type="Proteomes" id="UP000501926"/>
    </source>
</evidence>
<evidence type="ECO:0000313" key="2">
    <source>
        <dbReference type="EMBL" id="QII11079.1"/>
    </source>
</evidence>
<reference evidence="2 3" key="3">
    <citation type="submission" date="2020-02" db="EMBL/GenBank/DDBJ databases">
        <title>Newly sequenced genome of strain CSTR1 showed variability in Candidatus Kuenenia stuttgartiensis genomes.</title>
        <authorList>
            <person name="Ding C."/>
            <person name="Adrian L."/>
        </authorList>
    </citation>
    <scope>NUCLEOTIDE SEQUENCE [LARGE SCALE GENOMIC DNA]</scope>
    <source>
        <strain evidence="2 3">CSTR1</strain>
    </source>
</reference>
<dbReference type="EMBL" id="CT573071">
    <property type="protein sequence ID" value="CAJ74048.1"/>
    <property type="molecule type" value="Genomic_DNA"/>
</dbReference>
<reference evidence="1" key="2">
    <citation type="submission" date="2006-01" db="EMBL/GenBank/DDBJ databases">
        <authorList>
            <person name="Genoscope"/>
        </authorList>
    </citation>
    <scope>NUCLEOTIDE SEQUENCE</scope>
</reference>